<sequence length="65" mass="6927">MGLKSCMLGAEFLIVTMAAGRTEIQTVQRFGKVTKLSYGPARNHGPQCLGSSQSCMVAFGGAWFV</sequence>
<gene>
    <name evidence="1" type="ORF">SAMN04488117_101828</name>
</gene>
<organism evidence="1 2">
    <name type="scientific">Celeribacter baekdonensis</name>
    <dbReference type="NCBI Taxonomy" id="875171"/>
    <lineage>
        <taxon>Bacteria</taxon>
        <taxon>Pseudomonadati</taxon>
        <taxon>Pseudomonadota</taxon>
        <taxon>Alphaproteobacteria</taxon>
        <taxon>Rhodobacterales</taxon>
        <taxon>Roseobacteraceae</taxon>
        <taxon>Celeribacter</taxon>
    </lineage>
</organism>
<evidence type="ECO:0000313" key="1">
    <source>
        <dbReference type="EMBL" id="SDE94475.1"/>
    </source>
</evidence>
<dbReference type="EMBL" id="FNBL01000001">
    <property type="protein sequence ID" value="SDE94475.1"/>
    <property type="molecule type" value="Genomic_DNA"/>
</dbReference>
<evidence type="ECO:0000313" key="2">
    <source>
        <dbReference type="Proteomes" id="UP000182284"/>
    </source>
</evidence>
<name>A0A1G7H2A3_9RHOB</name>
<protein>
    <submittedName>
        <fullName evidence="1">Uncharacterized protein</fullName>
    </submittedName>
</protein>
<dbReference type="Proteomes" id="UP000182284">
    <property type="component" value="Unassembled WGS sequence"/>
</dbReference>
<proteinExistence type="predicted"/>
<reference evidence="1 2" key="1">
    <citation type="submission" date="2016-10" db="EMBL/GenBank/DDBJ databases">
        <authorList>
            <person name="de Groot N.N."/>
        </authorList>
    </citation>
    <scope>NUCLEOTIDE SEQUENCE [LARGE SCALE GENOMIC DNA]</scope>
    <source>
        <strain evidence="1 2">DSM 27375</strain>
    </source>
</reference>
<accession>A0A1G7H2A3</accession>
<dbReference type="AlphaFoldDB" id="A0A1G7H2A3"/>